<evidence type="ECO:0000313" key="3">
    <source>
        <dbReference type="Proteomes" id="UP000829291"/>
    </source>
</evidence>
<dbReference type="PROSITE" id="PS50031">
    <property type="entry name" value="EH"/>
    <property type="match status" value="1"/>
</dbReference>
<dbReference type="InterPro" id="IPR011992">
    <property type="entry name" value="EF-hand-dom_pair"/>
</dbReference>
<evidence type="ECO:0000256" key="1">
    <source>
        <dbReference type="SAM" id="MobiDB-lite"/>
    </source>
</evidence>
<dbReference type="OrthoDB" id="524326at2759"/>
<dbReference type="SUPFAM" id="SSF47473">
    <property type="entry name" value="EF-hand"/>
    <property type="match status" value="1"/>
</dbReference>
<dbReference type="Gene3D" id="1.10.238.10">
    <property type="entry name" value="EF-hand"/>
    <property type="match status" value="1"/>
</dbReference>
<dbReference type="InterPro" id="IPR000261">
    <property type="entry name" value="EH_dom"/>
</dbReference>
<dbReference type="InParanoid" id="A0A6J0C1A8"/>
<dbReference type="GO" id="GO:0030130">
    <property type="term" value="C:clathrin coat of trans-Golgi network vesicle"/>
    <property type="evidence" value="ECO:0007669"/>
    <property type="project" value="TreeGrafter"/>
</dbReference>
<proteinExistence type="predicted"/>
<dbReference type="Proteomes" id="UP000829291">
    <property type="component" value="Chromosome 2"/>
</dbReference>
<feature type="domain" description="EH" evidence="2">
    <location>
        <begin position="44"/>
        <end position="131"/>
    </location>
</feature>
<dbReference type="Pfam" id="PF25999">
    <property type="entry name" value="SYNRG_C"/>
    <property type="match status" value="1"/>
</dbReference>
<dbReference type="InterPro" id="IPR039656">
    <property type="entry name" value="SYNRG"/>
</dbReference>
<evidence type="ECO:0000259" key="2">
    <source>
        <dbReference type="PROSITE" id="PS50031"/>
    </source>
</evidence>
<dbReference type="PANTHER" id="PTHR15463:SF2">
    <property type="entry name" value="SYNERGIN GAMMA"/>
    <property type="match status" value="1"/>
</dbReference>
<gene>
    <name evidence="4" type="primary">LOC107224669</name>
</gene>
<dbReference type="Pfam" id="PF12763">
    <property type="entry name" value="EH"/>
    <property type="match status" value="1"/>
</dbReference>
<dbReference type="AlphaFoldDB" id="A0A6J0C1A8"/>
<reference evidence="4" key="1">
    <citation type="submission" date="2025-08" db="UniProtKB">
        <authorList>
            <consortium name="RefSeq"/>
        </authorList>
    </citation>
    <scope>IDENTIFICATION</scope>
    <source>
        <tissue evidence="4">Thorax and Abdomen</tissue>
    </source>
</reference>
<organism evidence="4">
    <name type="scientific">Neodiprion lecontei</name>
    <name type="common">Redheaded pine sawfly</name>
    <dbReference type="NCBI Taxonomy" id="441921"/>
    <lineage>
        <taxon>Eukaryota</taxon>
        <taxon>Metazoa</taxon>
        <taxon>Ecdysozoa</taxon>
        <taxon>Arthropoda</taxon>
        <taxon>Hexapoda</taxon>
        <taxon>Insecta</taxon>
        <taxon>Pterygota</taxon>
        <taxon>Neoptera</taxon>
        <taxon>Endopterygota</taxon>
        <taxon>Hymenoptera</taxon>
        <taxon>Tenthredinoidea</taxon>
        <taxon>Diprionidae</taxon>
        <taxon>Diprioninae</taxon>
        <taxon>Neodiprion</taxon>
    </lineage>
</organism>
<accession>A0A6J0C1A8</accession>
<name>A0A6J0C1A8_NEOLC</name>
<evidence type="ECO:0000313" key="4">
    <source>
        <dbReference type="RefSeq" id="XP_015520317.2"/>
    </source>
</evidence>
<keyword evidence="3" id="KW-1185">Reference proteome</keyword>
<dbReference type="KEGG" id="nlo:107224669"/>
<dbReference type="InterPro" id="IPR059024">
    <property type="entry name" value="SYNRG_C"/>
</dbReference>
<dbReference type="GeneID" id="107224669"/>
<protein>
    <submittedName>
        <fullName evidence="4">Synergin gamma</fullName>
    </submittedName>
</protein>
<dbReference type="RefSeq" id="XP_015520317.2">
    <property type="nucleotide sequence ID" value="XM_015664831.2"/>
</dbReference>
<feature type="region of interest" description="Disordered" evidence="1">
    <location>
        <begin position="194"/>
        <end position="232"/>
    </location>
</feature>
<dbReference type="PANTHER" id="PTHR15463">
    <property type="entry name" value="AP1 GAMMA SUBUNIT BINDING PROTEIN 1"/>
    <property type="match status" value="1"/>
</dbReference>
<sequence>MNRNHVNVDKKMSQLPSWLWTTSNLLPPIYRQIWEDVKESKPAVYGGSSAINEVLVDTNKVFPLLLTSQLPTEVLGYIWSLANHKYAGQLTEQELYVVLALVAIAQASYTFNSLDVLHLTPSPPIPNLNMSLLGGKQAVPAKFEAKSQPENISFDTSDEFSDFQSAPAVNSQAVPSVPMIDSRQGSAIGSRLANHNLGVKKPSEKPRKVNNGKPHAGGSQARNPGSKELLGNDPIADLFPKCPIKTQSKVVILKDTAIRSNDLPKESGVGPKENVVQFLDRGTSSLDNNSFLNMQGIRDKVTTPKKEIEEGRLDLMSVQSTEDKYSALRVLVEEPQSTTIAITPSIDVLPTDDFGDFVSAEQPETKHNPVPSQEPIDFFSNFDFKDSNADFRTENMFVQGISNSFSNLRIENATDPAAVSEKFDGISESDKVVQKEDNISVNSIELGIGSLGCLPRSGSVPSLDLKCFLTNSQDDDHQVESMHQLIYWEWKQYMEGCILLLQVAANIFTSITSEDVLHEVLASAQGYNFLCNLAEVAAVCRRVNFSHKELDINMMGFDDLLMDIDRTWAEMEPFYSNIPIVTELPVWPLHHGENITCSLCLTVVTSDRVIYNESSYHVTCANLWLNCISNNLPALSYPLSQLSSTSLNNRQV</sequence>